<feature type="transmembrane region" description="Helical" evidence="1">
    <location>
        <begin position="346"/>
        <end position="368"/>
    </location>
</feature>
<evidence type="ECO:0000256" key="1">
    <source>
        <dbReference type="SAM" id="Phobius"/>
    </source>
</evidence>
<dbReference type="PANTHER" id="PTHR41771:SF1">
    <property type="entry name" value="MEMBRANE PROTEIN"/>
    <property type="match status" value="1"/>
</dbReference>
<dbReference type="InterPro" id="IPR012507">
    <property type="entry name" value="YibE_F"/>
</dbReference>
<comment type="caution">
    <text evidence="2">The sequence shown here is derived from an EMBL/GenBank/DDBJ whole genome shotgun (WGS) entry which is preliminary data.</text>
</comment>
<keyword evidence="1" id="KW-0812">Transmembrane</keyword>
<feature type="transmembrane region" description="Helical" evidence="1">
    <location>
        <begin position="147"/>
        <end position="167"/>
    </location>
</feature>
<proteinExistence type="predicted"/>
<feature type="transmembrane region" description="Helical" evidence="1">
    <location>
        <begin position="308"/>
        <end position="326"/>
    </location>
</feature>
<dbReference type="AlphaFoldDB" id="A0A2S8REX3"/>
<dbReference type="Pfam" id="PF07907">
    <property type="entry name" value="YibE_F"/>
    <property type="match status" value="1"/>
</dbReference>
<organism evidence="2 3">
    <name type="scientific">Acetivibrio saccincola</name>
    <dbReference type="NCBI Taxonomy" id="1677857"/>
    <lineage>
        <taxon>Bacteria</taxon>
        <taxon>Bacillati</taxon>
        <taxon>Bacillota</taxon>
        <taxon>Clostridia</taxon>
        <taxon>Eubacteriales</taxon>
        <taxon>Oscillospiraceae</taxon>
        <taxon>Acetivibrio</taxon>
    </lineage>
</organism>
<sequence length="378" mass="40887">MVLCFVFFFLNSAVFAEEVGEIMQEEDKLPKQVRAVVLNAYQVENEEKEYSGGILEIKTQMLEVKILKGPHKGKIIKAQNSLNSFNDAYNITISRGQEVFVYINEAEDGSIESAYVAEIVRDKYILYLLMAFILSMLVVGRMKGFKALISLAITCIAVIYIMLPLLLKGYNPIIVSVPVCVGVIVITLLLVSGFNKKSFAAIIGTAGGVIIAGVIALLMGYFTNMTGLGSEEAQMLQFTPLDIKFNFKGLLFAGILIGAMGAIMDVGISIASSLTEIAAAKEDISTKDLIKSGMNVGRDILGSMSNTLILAYTSASIPLLLLAMAYKVSFIEMVNWEVVASEIVRALSSSIGLVITVPLTAVAAATLLNKKNAEFDED</sequence>
<keyword evidence="1" id="KW-1133">Transmembrane helix</keyword>
<reference evidence="2 3" key="1">
    <citation type="journal article" date="2018" name="Syst. Appl. Microbiol.">
        <title>Characterization and high-quality draft genome sequence of Herbivorax saccincola A7, an anaerobic, alkaliphilic, thermophilic, cellulolytic, and xylanolytic bacterium.</title>
        <authorList>
            <person name="Aikawa S."/>
            <person name="Baramee S."/>
            <person name="Sermsathanaswadi J."/>
            <person name="Thianheng P."/>
            <person name="Tachaapaikoon C."/>
            <person name="Shikata A."/>
            <person name="Waeonukul R."/>
            <person name="Pason P."/>
            <person name="Ratanakhanokchai K."/>
            <person name="Kosugi A."/>
        </authorList>
    </citation>
    <scope>NUCLEOTIDE SEQUENCE [LARGE SCALE GENOMIC DNA]</scope>
    <source>
        <strain evidence="2 3">A7</strain>
    </source>
</reference>
<evidence type="ECO:0008006" key="4">
    <source>
        <dbReference type="Google" id="ProtNLM"/>
    </source>
</evidence>
<feature type="transmembrane region" description="Helical" evidence="1">
    <location>
        <begin position="199"/>
        <end position="222"/>
    </location>
</feature>
<feature type="transmembrane region" description="Helical" evidence="1">
    <location>
        <begin position="250"/>
        <end position="271"/>
    </location>
</feature>
<dbReference type="EMBL" id="NEMB01000003">
    <property type="protein sequence ID" value="PQQ68336.1"/>
    <property type="molecule type" value="Genomic_DNA"/>
</dbReference>
<feature type="transmembrane region" description="Helical" evidence="1">
    <location>
        <begin position="173"/>
        <end position="192"/>
    </location>
</feature>
<protein>
    <recommendedName>
        <fullName evidence="4">YibE/F-like protein</fullName>
    </recommendedName>
</protein>
<name>A0A2S8REX3_9FIRM</name>
<dbReference type="PANTHER" id="PTHR41771">
    <property type="entry name" value="MEMBRANE PROTEIN-RELATED"/>
    <property type="match status" value="1"/>
</dbReference>
<accession>A0A2S8REX3</accession>
<dbReference type="Proteomes" id="UP000239720">
    <property type="component" value="Unassembled WGS sequence"/>
</dbReference>
<gene>
    <name evidence="2" type="ORF">B9R14_11590</name>
</gene>
<feature type="transmembrane region" description="Helical" evidence="1">
    <location>
        <begin position="124"/>
        <end position="140"/>
    </location>
</feature>
<evidence type="ECO:0000313" key="3">
    <source>
        <dbReference type="Proteomes" id="UP000239720"/>
    </source>
</evidence>
<keyword evidence="1" id="KW-0472">Membrane</keyword>
<evidence type="ECO:0000313" key="2">
    <source>
        <dbReference type="EMBL" id="PQQ68336.1"/>
    </source>
</evidence>